<reference evidence="1" key="1">
    <citation type="submission" date="2015-09" db="EMBL/GenBank/DDBJ databases">
        <authorList>
            <person name="Jackson K.R."/>
            <person name="Lunt B.L."/>
            <person name="Fisher J.N.B."/>
            <person name="Gardner A.V."/>
            <person name="Bailey M.E."/>
            <person name="Deus L.M."/>
            <person name="Earl A.S."/>
            <person name="Gibby P.D."/>
            <person name="Hartmann K.A."/>
            <person name="Liu J.E."/>
            <person name="Manci A.M."/>
            <person name="Nielsen D.A."/>
            <person name="Solomon M.B."/>
            <person name="Breakwell D.P."/>
            <person name="Burnett S.H."/>
            <person name="Grose J.H."/>
        </authorList>
    </citation>
    <scope>NUCLEOTIDE SEQUENCE</scope>
    <source>
        <strain evidence="1">7805</strain>
    </source>
</reference>
<protein>
    <submittedName>
        <fullName evidence="1">Uncharacterized protein</fullName>
    </submittedName>
</protein>
<dbReference type="GeneID" id="77289524"/>
<accession>A0A1J1J9M6</accession>
<dbReference type="AlphaFoldDB" id="A0A1J1J9M6"/>
<dbReference type="EMBL" id="LO018304">
    <property type="protein sequence ID" value="CUM58166.1"/>
    <property type="molecule type" value="Genomic_DNA"/>
</dbReference>
<name>A0A1J1J9M6_PLAAG</name>
<dbReference type="RefSeq" id="WP_227365722.1">
    <property type="nucleotide sequence ID" value="NZ_JBEIHM010000003.1"/>
</dbReference>
<gene>
    <name evidence="1" type="ORF">PLAM_0199</name>
</gene>
<proteinExistence type="predicted"/>
<evidence type="ECO:0000313" key="1">
    <source>
        <dbReference type="EMBL" id="CUM58166.1"/>
    </source>
</evidence>
<organism evidence="1">
    <name type="scientific">Planktothrix agardhii</name>
    <name type="common">Oscillatoria agardhii</name>
    <dbReference type="NCBI Taxonomy" id="1160"/>
    <lineage>
        <taxon>Bacteria</taxon>
        <taxon>Bacillati</taxon>
        <taxon>Cyanobacteriota</taxon>
        <taxon>Cyanophyceae</taxon>
        <taxon>Oscillatoriophycideae</taxon>
        <taxon>Oscillatoriales</taxon>
        <taxon>Microcoleaceae</taxon>
        <taxon>Planktothrix</taxon>
    </lineage>
</organism>
<sequence length="80" mass="9585">MTLFSSEQLLIDIQELPEEAQEIIADLVAVLKRRYEIEKKPPINSLQLEDQPFIGMWSDRPETQNSTQWVRNIRQQHWHQ</sequence>